<feature type="transmembrane region" description="Helical" evidence="11">
    <location>
        <begin position="145"/>
        <end position="162"/>
    </location>
</feature>
<feature type="transmembrane region" description="Helical" evidence="11">
    <location>
        <begin position="252"/>
        <end position="275"/>
    </location>
</feature>
<evidence type="ECO:0000256" key="9">
    <source>
        <dbReference type="ARBA" id="ARBA00023136"/>
    </source>
</evidence>
<keyword evidence="15" id="KW-1185">Reference proteome</keyword>
<feature type="transmembrane region" description="Helical" evidence="11">
    <location>
        <begin position="68"/>
        <end position="92"/>
    </location>
</feature>
<reference evidence="14 15" key="1">
    <citation type="submission" date="2010-10" db="EMBL/GenBank/DDBJ databases">
        <title>Complete sequence of Frankia sp. EuI1c.</title>
        <authorList>
            <consortium name="US DOE Joint Genome Institute"/>
            <person name="Lucas S."/>
            <person name="Copeland A."/>
            <person name="Lapidus A."/>
            <person name="Cheng J.-F."/>
            <person name="Bruce D."/>
            <person name="Goodwin L."/>
            <person name="Pitluck S."/>
            <person name="Chertkov O."/>
            <person name="Detter J.C."/>
            <person name="Han C."/>
            <person name="Tapia R."/>
            <person name="Land M."/>
            <person name="Hauser L."/>
            <person name="Jeffries C."/>
            <person name="Kyrpides N."/>
            <person name="Ivanova N."/>
            <person name="Mikhailova N."/>
            <person name="Beauchemin N."/>
            <person name="Sen A."/>
            <person name="Sur S.A."/>
            <person name="Gtari M."/>
            <person name="Wall L."/>
            <person name="Tisa L."/>
            <person name="Woyke T."/>
        </authorList>
    </citation>
    <scope>NUCLEOTIDE SEQUENCE [LARGE SCALE GENOMIC DNA]</scope>
    <source>
        <strain evidence="15">DSM 45817 / CECT 9037 / EuI1c</strain>
    </source>
</reference>
<keyword evidence="4" id="KW-0997">Cell inner membrane</keyword>
<dbReference type="Gene3D" id="3.40.50.300">
    <property type="entry name" value="P-loop containing nucleotide triphosphate hydrolases"/>
    <property type="match status" value="1"/>
</dbReference>
<dbReference type="InterPro" id="IPR011527">
    <property type="entry name" value="ABC1_TM_dom"/>
</dbReference>
<feature type="transmembrane region" description="Helical" evidence="11">
    <location>
        <begin position="21"/>
        <end position="48"/>
    </location>
</feature>
<dbReference type="InterPro" id="IPR036640">
    <property type="entry name" value="ABC1_TM_sf"/>
</dbReference>
<evidence type="ECO:0000256" key="3">
    <source>
        <dbReference type="ARBA" id="ARBA00022475"/>
    </source>
</evidence>
<dbReference type="PROSITE" id="PS50893">
    <property type="entry name" value="ABC_TRANSPORTER_2"/>
    <property type="match status" value="1"/>
</dbReference>
<evidence type="ECO:0000256" key="6">
    <source>
        <dbReference type="ARBA" id="ARBA00022741"/>
    </source>
</evidence>
<comment type="similarity">
    <text evidence="10">Belongs to the ABC transporter superfamily. Siderophore-Fe(3+) uptake transporter (SIUT) (TC 3.A.1.21) family.</text>
</comment>
<dbReference type="InterPro" id="IPR039421">
    <property type="entry name" value="Type_1_exporter"/>
</dbReference>
<keyword evidence="9 11" id="KW-0472">Membrane</keyword>
<evidence type="ECO:0000256" key="11">
    <source>
        <dbReference type="SAM" id="Phobius"/>
    </source>
</evidence>
<dbReference type="Gene3D" id="1.20.1560.10">
    <property type="entry name" value="ABC transporter type 1, transmembrane domain"/>
    <property type="match status" value="1"/>
</dbReference>
<keyword evidence="3" id="KW-1003">Cell membrane</keyword>
<dbReference type="GO" id="GO:0005886">
    <property type="term" value="C:plasma membrane"/>
    <property type="evidence" value="ECO:0007669"/>
    <property type="project" value="UniProtKB-SubCell"/>
</dbReference>
<dbReference type="GO" id="GO:0090374">
    <property type="term" value="P:oligopeptide export from mitochondrion"/>
    <property type="evidence" value="ECO:0007669"/>
    <property type="project" value="TreeGrafter"/>
</dbReference>
<evidence type="ECO:0000256" key="7">
    <source>
        <dbReference type="ARBA" id="ARBA00022840"/>
    </source>
</evidence>
<dbReference type="RefSeq" id="WP_013422734.1">
    <property type="nucleotide sequence ID" value="NC_014666.1"/>
</dbReference>
<evidence type="ECO:0000256" key="4">
    <source>
        <dbReference type="ARBA" id="ARBA00022519"/>
    </source>
</evidence>
<dbReference type="SUPFAM" id="SSF52540">
    <property type="entry name" value="P-loop containing nucleoside triphosphate hydrolases"/>
    <property type="match status" value="1"/>
</dbReference>
<organism evidence="14 15">
    <name type="scientific">Pseudofrankia inefficax (strain DSM 45817 / CECT 9037 / DDB 130130 / EuI1c)</name>
    <name type="common">Frankia inefficax</name>
    <dbReference type="NCBI Taxonomy" id="298654"/>
    <lineage>
        <taxon>Bacteria</taxon>
        <taxon>Bacillati</taxon>
        <taxon>Actinomycetota</taxon>
        <taxon>Actinomycetes</taxon>
        <taxon>Frankiales</taxon>
        <taxon>Frankiaceae</taxon>
        <taxon>Pseudofrankia</taxon>
    </lineage>
</organism>
<keyword evidence="6" id="KW-0547">Nucleotide-binding</keyword>
<dbReference type="FunFam" id="3.40.50.300:FF:000221">
    <property type="entry name" value="Multidrug ABC transporter ATP-binding protein"/>
    <property type="match status" value="1"/>
</dbReference>
<evidence type="ECO:0000259" key="12">
    <source>
        <dbReference type="PROSITE" id="PS50893"/>
    </source>
</evidence>
<name>E3J7K6_PSEI1</name>
<dbReference type="Pfam" id="PF00005">
    <property type="entry name" value="ABC_tran"/>
    <property type="match status" value="1"/>
</dbReference>
<evidence type="ECO:0000259" key="13">
    <source>
        <dbReference type="PROSITE" id="PS50929"/>
    </source>
</evidence>
<feature type="domain" description="ABC transmembrane type-1" evidence="13">
    <location>
        <begin position="34"/>
        <end position="311"/>
    </location>
</feature>
<dbReference type="Proteomes" id="UP000002484">
    <property type="component" value="Chromosome"/>
</dbReference>
<dbReference type="InterPro" id="IPR017871">
    <property type="entry name" value="ABC_transporter-like_CS"/>
</dbReference>
<evidence type="ECO:0000256" key="10">
    <source>
        <dbReference type="ARBA" id="ARBA00023455"/>
    </source>
</evidence>
<dbReference type="eggNOG" id="COG1132">
    <property type="taxonomic scope" value="Bacteria"/>
</dbReference>
<keyword evidence="2" id="KW-0813">Transport</keyword>
<dbReference type="SMART" id="SM00382">
    <property type="entry name" value="AAA"/>
    <property type="match status" value="1"/>
</dbReference>
<feature type="transmembrane region" description="Helical" evidence="11">
    <location>
        <begin position="168"/>
        <end position="189"/>
    </location>
</feature>
<feature type="transmembrane region" description="Helical" evidence="11">
    <location>
        <begin position="287"/>
        <end position="308"/>
    </location>
</feature>
<dbReference type="PROSITE" id="PS00211">
    <property type="entry name" value="ABC_TRANSPORTER_1"/>
    <property type="match status" value="1"/>
</dbReference>
<evidence type="ECO:0000256" key="5">
    <source>
        <dbReference type="ARBA" id="ARBA00022692"/>
    </source>
</evidence>
<feature type="domain" description="ABC transporter" evidence="12">
    <location>
        <begin position="386"/>
        <end position="621"/>
    </location>
</feature>
<dbReference type="GO" id="GO:0016887">
    <property type="term" value="F:ATP hydrolysis activity"/>
    <property type="evidence" value="ECO:0007669"/>
    <property type="project" value="InterPro"/>
</dbReference>
<dbReference type="Pfam" id="PF00664">
    <property type="entry name" value="ABC_membrane"/>
    <property type="match status" value="1"/>
</dbReference>
<evidence type="ECO:0000313" key="15">
    <source>
        <dbReference type="Proteomes" id="UP000002484"/>
    </source>
</evidence>
<dbReference type="GO" id="GO:0005524">
    <property type="term" value="F:ATP binding"/>
    <property type="evidence" value="ECO:0007669"/>
    <property type="project" value="UniProtKB-KW"/>
</dbReference>
<dbReference type="EMBL" id="CP002299">
    <property type="protein sequence ID" value="ADP79615.1"/>
    <property type="molecule type" value="Genomic_DNA"/>
</dbReference>
<evidence type="ECO:0000313" key="14">
    <source>
        <dbReference type="EMBL" id="ADP79615.1"/>
    </source>
</evidence>
<dbReference type="InParanoid" id="E3J7K6"/>
<dbReference type="AlphaFoldDB" id="E3J7K6"/>
<dbReference type="InterPro" id="IPR027417">
    <property type="entry name" value="P-loop_NTPase"/>
</dbReference>
<accession>E3J7K6</accession>
<dbReference type="PANTHER" id="PTHR43394">
    <property type="entry name" value="ATP-DEPENDENT PERMEASE MDL1, MITOCHONDRIAL"/>
    <property type="match status" value="1"/>
</dbReference>
<dbReference type="KEGG" id="fri:FraEuI1c_1555"/>
<dbReference type="InterPro" id="IPR003593">
    <property type="entry name" value="AAA+_ATPase"/>
</dbReference>
<keyword evidence="5 11" id="KW-0812">Transmembrane</keyword>
<dbReference type="InterPro" id="IPR003439">
    <property type="entry name" value="ABC_transporter-like_ATP-bd"/>
</dbReference>
<protein>
    <submittedName>
        <fullName evidence="14">ABC transporter related protein</fullName>
    </submittedName>
</protein>
<evidence type="ECO:0000256" key="2">
    <source>
        <dbReference type="ARBA" id="ARBA00022448"/>
    </source>
</evidence>
<comment type="subcellular location">
    <subcellularLocation>
        <location evidence="1">Cell inner membrane</location>
        <topology evidence="1">Multi-pass membrane protein</topology>
    </subcellularLocation>
</comment>
<keyword evidence="7" id="KW-0067">ATP-binding</keyword>
<gene>
    <name evidence="14" type="ordered locus">FraEuI1c_1555</name>
</gene>
<sequence length="628" mass="66270">MSASELAGPAPRHRPHNRLRLILWYTAGFRARLALGSVLTLAGTALSLSQPIVAQRILNRLARHQPTGGLLLLLAGAVVLGTAVGGVGYFFVESVGESLVRTVRRLLVTRILRMRPAAADRIPPADLLSRLVADTTLLRQVTTQAMVASVTAMLALLGSLVLMGLIDYVLLAVTLGAVVTMSVSVRWAAARIGAATGKAQEAVAYLAMLLDRDLGAFQTVKAAGAEAHEIGLLTDAADTAWRRGLRVAGWQAASGASAGLLMQTSFLAVLGVGGARVAAGRLPLADLIAYLLYMFFLTQPVTTLVSAWGQLKVGGAAAERIQDVLRLPVEPEPATVGPVDGRAIAALAARARTRFGDRGHGPFPTGANGADRPRADPRRAGLCAAVAFEHVVFGYRPDLPLVHQGVTFTVPPGGTTAVVGPSGAGKSSLFALLERFHEVTSGRVLLDGRDVRDWPLAELRRAIGYVEQDSPVLAGTLRDNLTLGLSGVADERLWEVVALARLEDLVQTLPGGLDGWIGHRGGTLSGGQRQRIAIGRAFLRRPRLLLLDEATSALDAVNEAALRTTLEAAARTTTVMVVAHRLSTVVNARQIVVLEAGRVRAVGTHSELLDADPTYRELATNQLLAASP</sequence>
<dbReference type="SUPFAM" id="SSF90123">
    <property type="entry name" value="ABC transporter transmembrane region"/>
    <property type="match status" value="1"/>
</dbReference>
<evidence type="ECO:0000256" key="1">
    <source>
        <dbReference type="ARBA" id="ARBA00004429"/>
    </source>
</evidence>
<dbReference type="PROSITE" id="PS50929">
    <property type="entry name" value="ABC_TM1F"/>
    <property type="match status" value="1"/>
</dbReference>
<dbReference type="PRINTS" id="PR00173">
    <property type="entry name" value="EDTRNSPORT"/>
</dbReference>
<evidence type="ECO:0000256" key="8">
    <source>
        <dbReference type="ARBA" id="ARBA00022989"/>
    </source>
</evidence>
<dbReference type="CDD" id="cd18551">
    <property type="entry name" value="ABC_6TM_LmrA_like"/>
    <property type="match status" value="1"/>
</dbReference>
<dbReference type="GO" id="GO:0015421">
    <property type="term" value="F:ABC-type oligopeptide transporter activity"/>
    <property type="evidence" value="ECO:0007669"/>
    <property type="project" value="TreeGrafter"/>
</dbReference>
<dbReference type="STRING" id="298654.FraEuI1c_1555"/>
<dbReference type="HOGENOM" id="CLU_000604_84_3_11"/>
<dbReference type="PANTHER" id="PTHR43394:SF7">
    <property type="entry name" value="ABC TRANSPORTER B FAMILY MEMBER 28"/>
    <property type="match status" value="1"/>
</dbReference>
<proteinExistence type="inferred from homology"/>
<keyword evidence="8 11" id="KW-1133">Transmembrane helix</keyword>